<reference evidence="1" key="1">
    <citation type="journal article" date="2021" name="IMA Fungus">
        <title>Genomic characterization of three marine fungi, including Emericellopsis atlantica sp. nov. with signatures of a generalist lifestyle and marine biomass degradation.</title>
        <authorList>
            <person name="Hagestad O.C."/>
            <person name="Hou L."/>
            <person name="Andersen J.H."/>
            <person name="Hansen E.H."/>
            <person name="Altermark B."/>
            <person name="Li C."/>
            <person name="Kuhnert E."/>
            <person name="Cox R.J."/>
            <person name="Crous P.W."/>
            <person name="Spatafora J.W."/>
            <person name="Lail K."/>
            <person name="Amirebrahimi M."/>
            <person name="Lipzen A."/>
            <person name="Pangilinan J."/>
            <person name="Andreopoulos W."/>
            <person name="Hayes R.D."/>
            <person name="Ng V."/>
            <person name="Grigoriev I.V."/>
            <person name="Jackson S.A."/>
            <person name="Sutton T.D.S."/>
            <person name="Dobson A.D.W."/>
            <person name="Rama T."/>
        </authorList>
    </citation>
    <scope>NUCLEOTIDE SEQUENCE</scope>
    <source>
        <strain evidence="1">TRa018bII</strain>
    </source>
</reference>
<name>A0A9P7YGQ5_9HELO</name>
<dbReference type="Proteomes" id="UP000824998">
    <property type="component" value="Unassembled WGS sequence"/>
</dbReference>
<dbReference type="EMBL" id="MU251511">
    <property type="protein sequence ID" value="KAG9233197.1"/>
    <property type="molecule type" value="Genomic_DNA"/>
</dbReference>
<sequence length="285" mass="32125">MAASWARILQSRQFNFIVGENVDGNPTEFLVHGKAITDLSEPLRVLIEGDWLEGENGLIVWKDFAYTGDYSIPEAENAIRPPQADLVEDDRSSFSRSKKDTKKMIGYREKMNTAISGWGTAKEPSPSDVPTHCNILADEEHIRQLKFSFQVLSYPLLEPRVRDERSRNTPDKLSKQKKYANVLLGHASLYILGDYQMIPSLKSLALYKLHKTLSAFDLRFGDIDDIIQLAQKAYTEEDRGSEGNGNMGELRGIVCQFRAMNAKALSSEERFIELLEGGGQFVCDL</sequence>
<accession>A0A9P7YGQ5</accession>
<evidence type="ECO:0000313" key="1">
    <source>
        <dbReference type="EMBL" id="KAG9233197.1"/>
    </source>
</evidence>
<gene>
    <name evidence="1" type="ORF">BJ875DRAFT_543959</name>
</gene>
<dbReference type="AlphaFoldDB" id="A0A9P7YGQ5"/>
<protein>
    <recommendedName>
        <fullName evidence="3">BTB domain-containing protein</fullName>
    </recommendedName>
</protein>
<proteinExistence type="predicted"/>
<comment type="caution">
    <text evidence="1">The sequence shown here is derived from an EMBL/GenBank/DDBJ whole genome shotgun (WGS) entry which is preliminary data.</text>
</comment>
<keyword evidence="2" id="KW-1185">Reference proteome</keyword>
<evidence type="ECO:0008006" key="3">
    <source>
        <dbReference type="Google" id="ProtNLM"/>
    </source>
</evidence>
<evidence type="ECO:0000313" key="2">
    <source>
        <dbReference type="Proteomes" id="UP000824998"/>
    </source>
</evidence>
<organism evidence="1 2">
    <name type="scientific">Amylocarpus encephaloides</name>
    <dbReference type="NCBI Taxonomy" id="45428"/>
    <lineage>
        <taxon>Eukaryota</taxon>
        <taxon>Fungi</taxon>
        <taxon>Dikarya</taxon>
        <taxon>Ascomycota</taxon>
        <taxon>Pezizomycotina</taxon>
        <taxon>Leotiomycetes</taxon>
        <taxon>Helotiales</taxon>
        <taxon>Helotiales incertae sedis</taxon>
        <taxon>Amylocarpus</taxon>
    </lineage>
</organism>
<dbReference type="OrthoDB" id="9997739at2759"/>